<organism evidence="2 3">
    <name type="scientific">Talaromyces proteolyticus</name>
    <dbReference type="NCBI Taxonomy" id="1131652"/>
    <lineage>
        <taxon>Eukaryota</taxon>
        <taxon>Fungi</taxon>
        <taxon>Dikarya</taxon>
        <taxon>Ascomycota</taxon>
        <taxon>Pezizomycotina</taxon>
        <taxon>Eurotiomycetes</taxon>
        <taxon>Eurotiomycetidae</taxon>
        <taxon>Eurotiales</taxon>
        <taxon>Trichocomaceae</taxon>
        <taxon>Talaromyces</taxon>
        <taxon>Talaromyces sect. Bacilispori</taxon>
    </lineage>
</organism>
<comment type="caution">
    <text evidence="2">The sequence shown here is derived from an EMBL/GenBank/DDBJ whole genome shotgun (WGS) entry which is preliminary data.</text>
</comment>
<protein>
    <submittedName>
        <fullName evidence="2">Uncharacterized protein</fullName>
    </submittedName>
</protein>
<dbReference type="Proteomes" id="UP001201262">
    <property type="component" value="Unassembled WGS sequence"/>
</dbReference>
<proteinExistence type="predicted"/>
<evidence type="ECO:0000256" key="1">
    <source>
        <dbReference type="SAM" id="MobiDB-lite"/>
    </source>
</evidence>
<accession>A0AAD4L3E5</accession>
<sequence>MNPSSASPAPSRPLKRKASSETPTEPTDVDGIIDPHDPVLQTLSNDAHRFNTAYSETTAAMRDLLEPGSASPTTGIDYTTMAIIDDLKRRPELAKMDDSKAILEQCGIGLEVRVGRDGKEKVVVRFKGKEV</sequence>
<feature type="region of interest" description="Disordered" evidence="1">
    <location>
        <begin position="1"/>
        <end position="38"/>
    </location>
</feature>
<dbReference type="GeneID" id="70252947"/>
<dbReference type="RefSeq" id="XP_046076501.1">
    <property type="nucleotide sequence ID" value="XM_046222661.1"/>
</dbReference>
<reference evidence="2" key="1">
    <citation type="submission" date="2021-12" db="EMBL/GenBank/DDBJ databases">
        <title>Convergent genome expansion in fungi linked to evolution of root-endophyte symbiosis.</title>
        <authorList>
            <consortium name="DOE Joint Genome Institute"/>
            <person name="Ke Y.-H."/>
            <person name="Bonito G."/>
            <person name="Liao H.-L."/>
            <person name="Looney B."/>
            <person name="Rojas-Flechas A."/>
            <person name="Nash J."/>
            <person name="Hameed K."/>
            <person name="Schadt C."/>
            <person name="Martin F."/>
            <person name="Crous P.W."/>
            <person name="Miettinen O."/>
            <person name="Magnuson J.K."/>
            <person name="Labbe J."/>
            <person name="Jacobson D."/>
            <person name="Doktycz M.J."/>
            <person name="Veneault-Fourrey C."/>
            <person name="Kuo A."/>
            <person name="Mondo S."/>
            <person name="Calhoun S."/>
            <person name="Riley R."/>
            <person name="Ohm R."/>
            <person name="LaButti K."/>
            <person name="Andreopoulos B."/>
            <person name="Pangilinan J."/>
            <person name="Nolan M."/>
            <person name="Tritt A."/>
            <person name="Clum A."/>
            <person name="Lipzen A."/>
            <person name="Daum C."/>
            <person name="Barry K."/>
            <person name="Grigoriev I.V."/>
            <person name="Vilgalys R."/>
        </authorList>
    </citation>
    <scope>NUCLEOTIDE SEQUENCE</scope>
    <source>
        <strain evidence="2">PMI_201</strain>
    </source>
</reference>
<gene>
    <name evidence="2" type="ORF">BGW36DRAFT_87364</name>
</gene>
<evidence type="ECO:0000313" key="3">
    <source>
        <dbReference type="Proteomes" id="UP001201262"/>
    </source>
</evidence>
<evidence type="ECO:0000313" key="2">
    <source>
        <dbReference type="EMBL" id="KAH8703483.1"/>
    </source>
</evidence>
<keyword evidence="3" id="KW-1185">Reference proteome</keyword>
<name>A0AAD4L3E5_9EURO</name>
<dbReference type="AlphaFoldDB" id="A0AAD4L3E5"/>
<dbReference type="EMBL" id="JAJTJA010000002">
    <property type="protein sequence ID" value="KAH8703483.1"/>
    <property type="molecule type" value="Genomic_DNA"/>
</dbReference>